<keyword evidence="2" id="KW-1185">Reference proteome</keyword>
<dbReference type="Proteomes" id="UP000317318">
    <property type="component" value="Chromosome"/>
</dbReference>
<dbReference type="RefSeq" id="WP_145363739.1">
    <property type="nucleotide sequence ID" value="NZ_CP036268.1"/>
</dbReference>
<reference evidence="1 2" key="1">
    <citation type="submission" date="2019-02" db="EMBL/GenBank/DDBJ databases">
        <title>Deep-cultivation of Planctomycetes and their phenomic and genomic characterization uncovers novel biology.</title>
        <authorList>
            <person name="Wiegand S."/>
            <person name="Jogler M."/>
            <person name="Boedeker C."/>
            <person name="Pinto D."/>
            <person name="Vollmers J."/>
            <person name="Rivas-Marin E."/>
            <person name="Kohn T."/>
            <person name="Peeters S.H."/>
            <person name="Heuer A."/>
            <person name="Rast P."/>
            <person name="Oberbeckmann S."/>
            <person name="Bunk B."/>
            <person name="Jeske O."/>
            <person name="Meyerdierks A."/>
            <person name="Storesund J.E."/>
            <person name="Kallscheuer N."/>
            <person name="Luecker S."/>
            <person name="Lage O.M."/>
            <person name="Pohl T."/>
            <person name="Merkel B.J."/>
            <person name="Hornburger P."/>
            <person name="Mueller R.-W."/>
            <person name="Bruemmer F."/>
            <person name="Labrenz M."/>
            <person name="Spormann A.M."/>
            <person name="Op den Camp H."/>
            <person name="Overmann J."/>
            <person name="Amann R."/>
            <person name="Jetten M.S.M."/>
            <person name="Mascher T."/>
            <person name="Medema M.H."/>
            <person name="Devos D.P."/>
            <person name="Kaster A.-K."/>
            <person name="Ovreas L."/>
            <person name="Rohde M."/>
            <person name="Galperin M.Y."/>
            <person name="Jogler C."/>
        </authorList>
    </citation>
    <scope>NUCLEOTIDE SEQUENCE [LARGE SCALE GENOMIC DNA]</scope>
    <source>
        <strain evidence="1 2">Pan189</strain>
    </source>
</reference>
<proteinExistence type="predicted"/>
<accession>A0A517R1C0</accession>
<evidence type="ECO:0000313" key="2">
    <source>
        <dbReference type="Proteomes" id="UP000317318"/>
    </source>
</evidence>
<evidence type="ECO:0000313" key="1">
    <source>
        <dbReference type="EMBL" id="QDT37643.1"/>
    </source>
</evidence>
<protein>
    <submittedName>
        <fullName evidence="1">Uncharacterized protein</fullName>
    </submittedName>
</protein>
<organism evidence="1 2">
    <name type="scientific">Stratiformator vulcanicus</name>
    <dbReference type="NCBI Taxonomy" id="2527980"/>
    <lineage>
        <taxon>Bacteria</taxon>
        <taxon>Pseudomonadati</taxon>
        <taxon>Planctomycetota</taxon>
        <taxon>Planctomycetia</taxon>
        <taxon>Planctomycetales</taxon>
        <taxon>Planctomycetaceae</taxon>
        <taxon>Stratiformator</taxon>
    </lineage>
</organism>
<dbReference type="KEGG" id="svp:Pan189_20230"/>
<sequence>MGYQSDWLYRLIVREISTTLERAKSVAYEAQQPERILVSEYAAADWSYPRCVGEQIRQWVFEGNELHPVDPSHAICNPEEDGVFFREVTFQFHIRPDRRRVAFTYAFGPRHGHGVIFDVLGQGQSGRLEQNREMPQWVS</sequence>
<gene>
    <name evidence="1" type="ORF">Pan189_20230</name>
</gene>
<dbReference type="EMBL" id="CP036268">
    <property type="protein sequence ID" value="QDT37643.1"/>
    <property type="molecule type" value="Genomic_DNA"/>
</dbReference>
<name>A0A517R1C0_9PLAN</name>
<dbReference type="AlphaFoldDB" id="A0A517R1C0"/>